<organism evidence="1">
    <name type="scientific">Fusarium clavum</name>
    <dbReference type="NCBI Taxonomy" id="2594811"/>
    <lineage>
        <taxon>Eukaryota</taxon>
        <taxon>Fungi</taxon>
        <taxon>Dikarya</taxon>
        <taxon>Ascomycota</taxon>
        <taxon>Pezizomycotina</taxon>
        <taxon>Sordariomycetes</taxon>
        <taxon>Hypocreomycetidae</taxon>
        <taxon>Hypocreales</taxon>
        <taxon>Nectriaceae</taxon>
        <taxon>Fusarium</taxon>
        <taxon>Fusarium incarnatum-equiseti species complex</taxon>
    </lineage>
</organism>
<comment type="caution">
    <text evidence="1">The sequence shown here is derived from an EMBL/GenBank/DDBJ whole genome shotgun (WGS) entry which is preliminary data.</text>
</comment>
<reference evidence="1" key="1">
    <citation type="submission" date="2013-05" db="EMBL/GenBank/DDBJ databases">
        <title>Draft genome sequences of six wheat associated Fusarium spp. isolates.</title>
        <authorList>
            <person name="Moolhuijzen P.M."/>
            <person name="Manners J.M."/>
            <person name="Wilcox S."/>
            <person name="Bellgard M.I."/>
            <person name="Gardiner D.M."/>
        </authorList>
    </citation>
    <scope>NUCLEOTIDE SEQUENCE</scope>
    <source>
        <strain evidence="1">CS3069</strain>
    </source>
</reference>
<accession>A0A090MAC3</accession>
<sequence length="184" mass="20213">MKQLAQQRGLYAVTRRPFSKLKPRQFHLYTVSSTHADKSMQVEHAQLQNFQELWYAVDTFADFQNARIRGHSGTSNTLCFVTITDANTTTVVTRRMSESFVGLTLATTNTVWPSLQALTWRTPNGSASVIVNAKGLNVHASATPAMMGNLRRSVAHITVKSLIAKMAVTGDCSALCTLVLNQVA</sequence>
<proteinExistence type="predicted"/>
<evidence type="ECO:0000313" key="1">
    <source>
        <dbReference type="EMBL" id="CEG04068.1"/>
    </source>
</evidence>
<name>A0A090MAC3_9HYPO</name>
<protein>
    <submittedName>
        <fullName evidence="1">WGS project CBMI000000000 data, contig CS3069_c000177</fullName>
    </submittedName>
</protein>
<dbReference type="EMBL" id="CBMI010000177">
    <property type="protein sequence ID" value="CEG04068.1"/>
    <property type="molecule type" value="Genomic_DNA"/>
</dbReference>
<dbReference type="AlphaFoldDB" id="A0A090MAC3"/>
<gene>
    <name evidence="1" type="ORF">BN850_0008320</name>
</gene>